<feature type="domain" description="Protein kinase" evidence="4">
    <location>
        <begin position="253"/>
        <end position="520"/>
    </location>
</feature>
<feature type="chain" id="PRO_5041920135" description="Protein kinase domain-containing protein" evidence="3">
    <location>
        <begin position="22"/>
        <end position="526"/>
    </location>
</feature>
<dbReference type="GO" id="GO:0005524">
    <property type="term" value="F:ATP binding"/>
    <property type="evidence" value="ECO:0007669"/>
    <property type="project" value="InterPro"/>
</dbReference>
<dbReference type="PROSITE" id="PS50011">
    <property type="entry name" value="PROTEIN_KINASE_DOM"/>
    <property type="match status" value="1"/>
</dbReference>
<dbReference type="PROSITE" id="PS00108">
    <property type="entry name" value="PROTEIN_KINASE_ST"/>
    <property type="match status" value="1"/>
</dbReference>
<evidence type="ECO:0000256" key="1">
    <source>
        <dbReference type="ARBA" id="ARBA00022614"/>
    </source>
</evidence>
<protein>
    <recommendedName>
        <fullName evidence="4">Protein kinase domain-containing protein</fullName>
    </recommendedName>
</protein>
<dbReference type="InterPro" id="IPR032675">
    <property type="entry name" value="LRR_dom_sf"/>
</dbReference>
<dbReference type="GO" id="GO:0004674">
    <property type="term" value="F:protein serine/threonine kinase activity"/>
    <property type="evidence" value="ECO:0007669"/>
    <property type="project" value="TreeGrafter"/>
</dbReference>
<dbReference type="InterPro" id="IPR001611">
    <property type="entry name" value="Leu-rich_rpt"/>
</dbReference>
<dbReference type="Pfam" id="PF00560">
    <property type="entry name" value="LRR_1"/>
    <property type="match status" value="1"/>
</dbReference>
<dbReference type="InterPro" id="IPR011009">
    <property type="entry name" value="Kinase-like_dom_sf"/>
</dbReference>
<keyword evidence="2" id="KW-0677">Repeat</keyword>
<reference evidence="5" key="1">
    <citation type="submission" date="2021-12" db="EMBL/GenBank/DDBJ databases">
        <title>Prjna785345.</title>
        <authorList>
            <person name="Rujirawat T."/>
            <person name="Krajaejun T."/>
        </authorList>
    </citation>
    <scope>NUCLEOTIDE SEQUENCE</scope>
    <source>
        <strain evidence="5">Pi057C3</strain>
    </source>
</reference>
<sequence length="526" mass="58365">MRGVCILALILLALLHARALAATSDPCANVRAFNALTLDCQSQSARGNVVDLDIDSNFLSGSPQVTAVALLNMNIGDRISDVASMLPEDMEVLDLTNTKLTVVPRSLDRFMSLDKITLANNYLLEWPATFALPKLKALNLQGNDLKTFNTSLMTLTTLDLSANNLTEIPPAVYTLSTLKVLKLKGNPIQRLRLSFDQHSFLRQLEEFELDPAAFDATNCPPINVQTLGGASAQSVSLWEDELLLSRQLRYEDIDDIRLIGSGGHGVVWLVNYRQSRLLASKRLIRDQVTRQKTMELVAEIKLVAHLEHPSIVSFVGVAWTVETDLQALFEYMPNGDLRSHLEATDAKTQWSTSKLQMAMDVIEALVYVHSFNPPLVHRDLKSRNVLLTEDMRAKLSDFGVSRFQSENATMTTGVGTGKWLAPEVIAGSKSYDQSCDIYSFGVLLSELDTHQLPYEDVRGAQGNRLPEVAILQNVATGRLQPTLLPTCPPRIRSLAMQCMSFRSADRPTAMQVAYTFHTLLREHDGE</sequence>
<name>A0AAD5LIL5_PYTIN</name>
<evidence type="ECO:0000256" key="2">
    <source>
        <dbReference type="ARBA" id="ARBA00022737"/>
    </source>
</evidence>
<dbReference type="Proteomes" id="UP001209570">
    <property type="component" value="Unassembled WGS sequence"/>
</dbReference>
<comment type="caution">
    <text evidence="5">The sequence shown here is derived from an EMBL/GenBank/DDBJ whole genome shotgun (WGS) entry which is preliminary data.</text>
</comment>
<evidence type="ECO:0000313" key="6">
    <source>
        <dbReference type="Proteomes" id="UP001209570"/>
    </source>
</evidence>
<keyword evidence="6" id="KW-1185">Reference proteome</keyword>
<dbReference type="Pfam" id="PF00069">
    <property type="entry name" value="Pkinase"/>
    <property type="match status" value="1"/>
</dbReference>
<feature type="signal peptide" evidence="3">
    <location>
        <begin position="1"/>
        <end position="21"/>
    </location>
</feature>
<evidence type="ECO:0000259" key="4">
    <source>
        <dbReference type="PROSITE" id="PS50011"/>
    </source>
</evidence>
<dbReference type="PANTHER" id="PTHR44329:SF214">
    <property type="entry name" value="PROTEIN KINASE DOMAIN-CONTAINING PROTEIN"/>
    <property type="match status" value="1"/>
</dbReference>
<evidence type="ECO:0000256" key="3">
    <source>
        <dbReference type="SAM" id="SignalP"/>
    </source>
</evidence>
<dbReference type="InterPro" id="IPR000719">
    <property type="entry name" value="Prot_kinase_dom"/>
</dbReference>
<dbReference type="SUPFAM" id="SSF52058">
    <property type="entry name" value="L domain-like"/>
    <property type="match status" value="1"/>
</dbReference>
<evidence type="ECO:0000313" key="5">
    <source>
        <dbReference type="EMBL" id="KAJ0399349.1"/>
    </source>
</evidence>
<dbReference type="AlphaFoldDB" id="A0AAD5LIL5"/>
<dbReference type="InterPro" id="IPR051681">
    <property type="entry name" value="Ser/Thr_Kinases-Pseudokinases"/>
</dbReference>
<keyword evidence="1" id="KW-0433">Leucine-rich repeat</keyword>
<dbReference type="SMART" id="SM00220">
    <property type="entry name" value="S_TKc"/>
    <property type="match status" value="1"/>
</dbReference>
<dbReference type="EMBL" id="JAKCXM010000186">
    <property type="protein sequence ID" value="KAJ0399349.1"/>
    <property type="molecule type" value="Genomic_DNA"/>
</dbReference>
<keyword evidence="3" id="KW-0732">Signal</keyword>
<proteinExistence type="predicted"/>
<dbReference type="Gene3D" id="3.80.10.10">
    <property type="entry name" value="Ribonuclease Inhibitor"/>
    <property type="match status" value="1"/>
</dbReference>
<gene>
    <name evidence="5" type="ORF">P43SY_001538</name>
</gene>
<accession>A0AAD5LIL5</accession>
<dbReference type="Gene3D" id="1.10.510.10">
    <property type="entry name" value="Transferase(Phosphotransferase) domain 1"/>
    <property type="match status" value="1"/>
</dbReference>
<dbReference type="SUPFAM" id="SSF56112">
    <property type="entry name" value="Protein kinase-like (PK-like)"/>
    <property type="match status" value="1"/>
</dbReference>
<dbReference type="InterPro" id="IPR008271">
    <property type="entry name" value="Ser/Thr_kinase_AS"/>
</dbReference>
<dbReference type="PROSITE" id="PS51450">
    <property type="entry name" value="LRR"/>
    <property type="match status" value="1"/>
</dbReference>
<organism evidence="5 6">
    <name type="scientific">Pythium insidiosum</name>
    <name type="common">Pythiosis disease agent</name>
    <dbReference type="NCBI Taxonomy" id="114742"/>
    <lineage>
        <taxon>Eukaryota</taxon>
        <taxon>Sar</taxon>
        <taxon>Stramenopiles</taxon>
        <taxon>Oomycota</taxon>
        <taxon>Peronosporomycetes</taxon>
        <taxon>Pythiales</taxon>
        <taxon>Pythiaceae</taxon>
        <taxon>Pythium</taxon>
    </lineage>
</organism>
<dbReference type="PANTHER" id="PTHR44329">
    <property type="entry name" value="SERINE/THREONINE-PROTEIN KINASE TNNI3K-RELATED"/>
    <property type="match status" value="1"/>
</dbReference>